<accession>A0AB36FQH0</accession>
<feature type="chain" id="PRO_5044220534" evidence="1">
    <location>
        <begin position="20"/>
        <end position="903"/>
    </location>
</feature>
<proteinExistence type="predicted"/>
<organism evidence="2 3">
    <name type="scientific">Alteromonas macleodii</name>
    <name type="common">Pseudoalteromonas macleodii</name>
    <dbReference type="NCBI Taxonomy" id="28108"/>
    <lineage>
        <taxon>Bacteria</taxon>
        <taxon>Pseudomonadati</taxon>
        <taxon>Pseudomonadota</taxon>
        <taxon>Gammaproteobacteria</taxon>
        <taxon>Alteromonadales</taxon>
        <taxon>Alteromonadaceae</taxon>
        <taxon>Alteromonas/Salinimonas group</taxon>
        <taxon>Alteromonas</taxon>
    </lineage>
</organism>
<dbReference type="Proteomes" id="UP000095392">
    <property type="component" value="Unassembled WGS sequence"/>
</dbReference>
<dbReference type="EMBL" id="MIPY01000060">
    <property type="protein sequence ID" value="OES24669.1"/>
    <property type="molecule type" value="Genomic_DNA"/>
</dbReference>
<evidence type="ECO:0000313" key="3">
    <source>
        <dbReference type="Proteomes" id="UP000095392"/>
    </source>
</evidence>
<keyword evidence="3" id="KW-1185">Reference proteome</keyword>
<dbReference type="AlphaFoldDB" id="A0AB36FQH0"/>
<sequence length="903" mass="95819">MKSSSIVAIFVALAFFVHVQNSVAQTSSTSMAAEGNEAVYEEADRTIEKLFDIKSASFHYYNSLDSFPAAIEELKADGFYFGTYDTTYGTRISGANGGNNYTLTVDVLDETVANYIANNVNGTSAGSVVSMQYGLPSQEAVLDTVLSRVFDGDASRNTMETDLNMGGNSITGVNEVTASAVRATGGVYDNGARVFSTVNLPNKSHVGLGNVENYGITHSYTNGSANLYASQKAVFDAYTDVNATIDALTKADVGLGNVQNYTASSAYLGGSSTTYATQKAITDSHNFLLNEITTFSKEDVGLGNVQNYGVTNSYTGSSSSLYTTQAAVNSAYLDLVSQIGALTKADVGLGNVQNYGVTNSHTGTATNLYATQRALNNAYKELITNINNLDKTDVGLGNVQNYVISDSYTGGSSTVYASQKAVTDAYNSLNTSKLNKNAKAADANLLDGVDSSQFVRTYRTVNGKSLSSNITLDKYDIALGNLQNYAITNSYTGGSTTLYASQKAVTDAYNALNSSKLGKGESVSDSDKVDGIHGYQFIRSDANDNVTGHIEWQDNYSARFGSAADLRIFHNGNSFIDNHSGNLYLRNRVSGAQIKLESINGSGGMNPGVTVDSAGGNVSATLYYNGAGKLRTTSSGVTVTGDVNTTGVFRVNGRRLDKGDVGLGSVMNYPISDSYTGGSSTVYASQRAVTLAYNQLNSSKLDKNAKAVDSDRLDGLDSTAFVRTSRRINGKALTSDITVTKSDVGLGNVKNYGITDNFTGGRSDLYASQKAVTDAIASVEAPEHSELCWSDSGSSPNSKRVYVSEFECNLDGDDLLMVDIYAVYGGNSLYASILTRWFDDYYDKDGRGPFGTAIVNPGLTFVAYAKDASPSLGLVNSVEINVSGDAKSFVSGYGIKRITRISL</sequence>
<comment type="caution">
    <text evidence="2">The sequence shown here is derived from an EMBL/GenBank/DDBJ whole genome shotgun (WGS) entry which is preliminary data.</text>
</comment>
<feature type="signal peptide" evidence="1">
    <location>
        <begin position="1"/>
        <end position="19"/>
    </location>
</feature>
<protein>
    <submittedName>
        <fullName evidence="2">Uncharacterized protein</fullName>
    </submittedName>
</protein>
<reference evidence="2 3" key="1">
    <citation type="submission" date="2016-09" db="EMBL/GenBank/DDBJ databases">
        <title>Draft Genome Sequence of four Alteromonas macleodii strains isolated from copper coupons and grown long-term at elevated copper levels.</title>
        <authorList>
            <person name="Cusick K."/>
            <person name="Dale J."/>
            <person name="Little B."/>
            <person name="Biffinger J."/>
        </authorList>
    </citation>
    <scope>NUCLEOTIDE SEQUENCE [LARGE SCALE GENOMIC DNA]</scope>
    <source>
        <strain evidence="2 3">KCP01</strain>
    </source>
</reference>
<keyword evidence="1" id="KW-0732">Signal</keyword>
<dbReference type="RefSeq" id="WP_069945686.1">
    <property type="nucleotide sequence ID" value="NZ_MIPW01000051.1"/>
</dbReference>
<name>A0AB36FQH0_ALTMA</name>
<evidence type="ECO:0000313" key="2">
    <source>
        <dbReference type="EMBL" id="OES24669.1"/>
    </source>
</evidence>
<gene>
    <name evidence="2" type="ORF">BFV95_4695</name>
</gene>
<evidence type="ECO:0000256" key="1">
    <source>
        <dbReference type="SAM" id="SignalP"/>
    </source>
</evidence>